<gene>
    <name evidence="1" type="ORF">HPB50_008507</name>
</gene>
<proteinExistence type="predicted"/>
<protein>
    <submittedName>
        <fullName evidence="1">Uncharacterized protein</fullName>
    </submittedName>
</protein>
<evidence type="ECO:0000313" key="1">
    <source>
        <dbReference type="EMBL" id="KAH6940829.1"/>
    </source>
</evidence>
<reference evidence="1" key="1">
    <citation type="submission" date="2020-05" db="EMBL/GenBank/DDBJ databases">
        <title>Large-scale comparative analyses of tick genomes elucidate their genetic diversity and vector capacities.</title>
        <authorList>
            <person name="Jia N."/>
            <person name="Wang J."/>
            <person name="Shi W."/>
            <person name="Du L."/>
            <person name="Sun Y."/>
            <person name="Zhan W."/>
            <person name="Jiang J."/>
            <person name="Wang Q."/>
            <person name="Zhang B."/>
            <person name="Ji P."/>
            <person name="Sakyi L.B."/>
            <person name="Cui X."/>
            <person name="Yuan T."/>
            <person name="Jiang B."/>
            <person name="Yang W."/>
            <person name="Lam T.T.-Y."/>
            <person name="Chang Q."/>
            <person name="Ding S."/>
            <person name="Wang X."/>
            <person name="Zhu J."/>
            <person name="Ruan X."/>
            <person name="Zhao L."/>
            <person name="Wei J."/>
            <person name="Que T."/>
            <person name="Du C."/>
            <person name="Cheng J."/>
            <person name="Dai P."/>
            <person name="Han X."/>
            <person name="Huang E."/>
            <person name="Gao Y."/>
            <person name="Liu J."/>
            <person name="Shao H."/>
            <person name="Ye R."/>
            <person name="Li L."/>
            <person name="Wei W."/>
            <person name="Wang X."/>
            <person name="Wang C."/>
            <person name="Yang T."/>
            <person name="Huo Q."/>
            <person name="Li W."/>
            <person name="Guo W."/>
            <person name="Chen H."/>
            <person name="Zhou L."/>
            <person name="Ni X."/>
            <person name="Tian J."/>
            <person name="Zhou Y."/>
            <person name="Sheng Y."/>
            <person name="Liu T."/>
            <person name="Pan Y."/>
            <person name="Xia L."/>
            <person name="Li J."/>
            <person name="Zhao F."/>
            <person name="Cao W."/>
        </authorList>
    </citation>
    <scope>NUCLEOTIDE SEQUENCE</scope>
    <source>
        <strain evidence="1">Hyas-2018</strain>
    </source>
</reference>
<dbReference type="EMBL" id="CM023491">
    <property type="protein sequence ID" value="KAH6940829.1"/>
    <property type="molecule type" value="Genomic_DNA"/>
</dbReference>
<evidence type="ECO:0000313" key="2">
    <source>
        <dbReference type="Proteomes" id="UP000821845"/>
    </source>
</evidence>
<sequence length="114" mass="12269">MTRRTILCGWKDKAVVVVVDFRPGSVGPPTMDAGIINTLGDANNYITLISERTMTSYTTHTLRTKKLIQTGKPPQTTCSIPREPIKGDAVPRVPCGDSELTPTTQNDKGAPGSN</sequence>
<dbReference type="Proteomes" id="UP000821845">
    <property type="component" value="Chromosome 11"/>
</dbReference>
<name>A0ACB7T3U5_HYAAI</name>
<accession>A0ACB7T3U5</accession>
<comment type="caution">
    <text evidence="1">The sequence shown here is derived from an EMBL/GenBank/DDBJ whole genome shotgun (WGS) entry which is preliminary data.</text>
</comment>
<organism evidence="1 2">
    <name type="scientific">Hyalomma asiaticum</name>
    <name type="common">Tick</name>
    <dbReference type="NCBI Taxonomy" id="266040"/>
    <lineage>
        <taxon>Eukaryota</taxon>
        <taxon>Metazoa</taxon>
        <taxon>Ecdysozoa</taxon>
        <taxon>Arthropoda</taxon>
        <taxon>Chelicerata</taxon>
        <taxon>Arachnida</taxon>
        <taxon>Acari</taxon>
        <taxon>Parasitiformes</taxon>
        <taxon>Ixodida</taxon>
        <taxon>Ixodoidea</taxon>
        <taxon>Ixodidae</taxon>
        <taxon>Hyalomminae</taxon>
        <taxon>Hyalomma</taxon>
    </lineage>
</organism>
<keyword evidence="2" id="KW-1185">Reference proteome</keyword>